<dbReference type="Gene3D" id="3.30.160.60">
    <property type="entry name" value="Classic Zinc Finger"/>
    <property type="match status" value="2"/>
</dbReference>
<evidence type="ECO:0000259" key="14">
    <source>
        <dbReference type="PROSITE" id="PS50157"/>
    </source>
</evidence>
<dbReference type="FunCoup" id="A0A7M7P6M4">
    <property type="interactions" value="534"/>
</dbReference>
<keyword evidence="16" id="KW-1185">Reference proteome</keyword>
<feature type="compositionally biased region" description="Low complexity" evidence="13">
    <location>
        <begin position="27"/>
        <end position="51"/>
    </location>
</feature>
<evidence type="ECO:0000256" key="1">
    <source>
        <dbReference type="ARBA" id="ARBA00004123"/>
    </source>
</evidence>
<evidence type="ECO:0000256" key="7">
    <source>
        <dbReference type="ARBA" id="ARBA00022853"/>
    </source>
</evidence>
<organism evidence="15 16">
    <name type="scientific">Strongylocentrotus purpuratus</name>
    <name type="common">Purple sea urchin</name>
    <dbReference type="NCBI Taxonomy" id="7668"/>
    <lineage>
        <taxon>Eukaryota</taxon>
        <taxon>Metazoa</taxon>
        <taxon>Echinodermata</taxon>
        <taxon>Eleutherozoa</taxon>
        <taxon>Echinozoa</taxon>
        <taxon>Echinoidea</taxon>
        <taxon>Euechinoidea</taxon>
        <taxon>Echinacea</taxon>
        <taxon>Camarodonta</taxon>
        <taxon>Echinidea</taxon>
        <taxon>Strongylocentrotidae</taxon>
        <taxon>Strongylocentrotus</taxon>
    </lineage>
</organism>
<keyword evidence="4" id="KW-0677">Repeat</keyword>
<reference evidence="15" key="2">
    <citation type="submission" date="2021-01" db="UniProtKB">
        <authorList>
            <consortium name="EnsemblMetazoa"/>
        </authorList>
    </citation>
    <scope>IDENTIFICATION</scope>
</reference>
<protein>
    <recommendedName>
        <fullName evidence="14">C2H2-type domain-containing protein</fullName>
    </recommendedName>
</protein>
<keyword evidence="3" id="KW-0479">Metal-binding</keyword>
<sequence>MDEERGEKPARREWPDHTHPPLFHMISSNGSSSDCASSLPSGCTTPTTTPTPTTPKPKVEYICRWESCGEETDTSADLADHVRAEHAQKQIKKGGKKFVCLWDGCKVYNTPSMSATWLPKHVLTHCGDKPFRCVFAGCNQSYRTEKGLMRHCQSHLNAAKQNSQQRTPKSKEESPGKALKRKRMRIRRRLSMVSAKTDDFFDTRMADAVHHRLVELNMKTKIDTEGSGRSLIFKSSVVGKRTDESGESMVLLRWSPTDVIPDSWIKDSEQKDHEECAIPISSVPHEALHNIGPGLLPPKRQRKQRRK</sequence>
<comment type="subcellular location">
    <subcellularLocation>
        <location evidence="1">Nucleus</location>
    </subcellularLocation>
</comment>
<evidence type="ECO:0000313" key="16">
    <source>
        <dbReference type="Proteomes" id="UP000007110"/>
    </source>
</evidence>
<dbReference type="EnsemblMetazoa" id="XM_030988739">
    <property type="protein sequence ID" value="XP_030844599"/>
    <property type="gene ID" value="LOC591922"/>
</dbReference>
<feature type="domain" description="C2H2-type" evidence="14">
    <location>
        <begin position="61"/>
        <end position="91"/>
    </location>
</feature>
<proteinExistence type="inferred from homology"/>
<dbReference type="PROSITE" id="PS50157">
    <property type="entry name" value="ZINC_FINGER_C2H2_2"/>
    <property type="match status" value="1"/>
</dbReference>
<evidence type="ECO:0000256" key="9">
    <source>
        <dbReference type="ARBA" id="ARBA00023163"/>
    </source>
</evidence>
<keyword evidence="9" id="KW-0804">Transcription</keyword>
<dbReference type="GO" id="GO:0035098">
    <property type="term" value="C:ESC/E(Z) complex"/>
    <property type="evidence" value="ECO:0000318"/>
    <property type="project" value="GO_Central"/>
</dbReference>
<dbReference type="GO" id="GO:0006357">
    <property type="term" value="P:regulation of transcription by RNA polymerase II"/>
    <property type="evidence" value="ECO:0000318"/>
    <property type="project" value="GO_Central"/>
</dbReference>
<evidence type="ECO:0000256" key="5">
    <source>
        <dbReference type="ARBA" id="ARBA00022771"/>
    </source>
</evidence>
<reference evidence="16" key="1">
    <citation type="submission" date="2015-02" db="EMBL/GenBank/DDBJ databases">
        <title>Genome sequencing for Strongylocentrotus purpuratus.</title>
        <authorList>
            <person name="Murali S."/>
            <person name="Liu Y."/>
            <person name="Vee V."/>
            <person name="English A."/>
            <person name="Wang M."/>
            <person name="Skinner E."/>
            <person name="Han Y."/>
            <person name="Muzny D.M."/>
            <person name="Worley K.C."/>
            <person name="Gibbs R.A."/>
        </authorList>
    </citation>
    <scope>NUCLEOTIDE SEQUENCE</scope>
</reference>
<dbReference type="InParanoid" id="A0A7M7P6M4"/>
<dbReference type="InterPro" id="IPR013087">
    <property type="entry name" value="Znf_C2H2_type"/>
</dbReference>
<keyword evidence="5 12" id="KW-0863">Zinc-finger</keyword>
<dbReference type="GO" id="GO:0008270">
    <property type="term" value="F:zinc ion binding"/>
    <property type="evidence" value="ECO:0007669"/>
    <property type="project" value="UniProtKB-KW"/>
</dbReference>
<evidence type="ECO:0000256" key="2">
    <source>
        <dbReference type="ARBA" id="ARBA00022491"/>
    </source>
</evidence>
<evidence type="ECO:0000313" key="15">
    <source>
        <dbReference type="EnsemblMetazoa" id="XP_030844599"/>
    </source>
</evidence>
<dbReference type="InterPro" id="IPR059034">
    <property type="entry name" value="SH3_AEBP2_C"/>
</dbReference>
<dbReference type="PANTHER" id="PTHR46541">
    <property type="entry name" value="ZINC FINGER PROTEIN AEBP2"/>
    <property type="match status" value="1"/>
</dbReference>
<dbReference type="AlphaFoldDB" id="A0A7M7P6M4"/>
<accession>A0A7M7P6M4</accession>
<keyword evidence="8" id="KW-0805">Transcription regulation</keyword>
<keyword evidence="7" id="KW-0156">Chromatin regulator</keyword>
<dbReference type="KEGG" id="spu:591922"/>
<dbReference type="GeneID" id="591922"/>
<dbReference type="SUPFAM" id="SSF57667">
    <property type="entry name" value="beta-beta-alpha zinc fingers"/>
    <property type="match status" value="1"/>
</dbReference>
<dbReference type="RefSeq" id="XP_030844599.1">
    <property type="nucleotide sequence ID" value="XM_030988739.1"/>
</dbReference>
<feature type="compositionally biased region" description="Polar residues" evidence="13">
    <location>
        <begin position="157"/>
        <end position="167"/>
    </location>
</feature>
<name>A0A7M7P6M4_STRPU</name>
<dbReference type="Pfam" id="PF26014">
    <property type="entry name" value="SH3_AEBP2_C"/>
    <property type="match status" value="1"/>
</dbReference>
<evidence type="ECO:0000256" key="8">
    <source>
        <dbReference type="ARBA" id="ARBA00023015"/>
    </source>
</evidence>
<evidence type="ECO:0000256" key="4">
    <source>
        <dbReference type="ARBA" id="ARBA00022737"/>
    </source>
</evidence>
<dbReference type="OMA" id="IRTSGRC"/>
<keyword evidence="2" id="KW-0678">Repressor</keyword>
<feature type="region of interest" description="Disordered" evidence="13">
    <location>
        <begin position="157"/>
        <end position="181"/>
    </location>
</feature>
<evidence type="ECO:0000256" key="3">
    <source>
        <dbReference type="ARBA" id="ARBA00022723"/>
    </source>
</evidence>
<dbReference type="PROSITE" id="PS00028">
    <property type="entry name" value="ZINC_FINGER_C2H2_1"/>
    <property type="match status" value="1"/>
</dbReference>
<evidence type="ECO:0000256" key="12">
    <source>
        <dbReference type="PROSITE-ProRule" id="PRU00042"/>
    </source>
</evidence>
<evidence type="ECO:0000256" key="6">
    <source>
        <dbReference type="ARBA" id="ARBA00022833"/>
    </source>
</evidence>
<evidence type="ECO:0000256" key="13">
    <source>
        <dbReference type="SAM" id="MobiDB-lite"/>
    </source>
</evidence>
<evidence type="ECO:0000256" key="10">
    <source>
        <dbReference type="ARBA" id="ARBA00023242"/>
    </source>
</evidence>
<dbReference type="InterPro" id="IPR052130">
    <property type="entry name" value="AEBP2/jing_C2H2-ZnF"/>
</dbReference>
<dbReference type="Proteomes" id="UP000007110">
    <property type="component" value="Unassembled WGS sequence"/>
</dbReference>
<dbReference type="PANTHER" id="PTHR46541:SF1">
    <property type="entry name" value="ZINC FINGER PROTEIN AEBP2"/>
    <property type="match status" value="1"/>
</dbReference>
<evidence type="ECO:0000256" key="11">
    <source>
        <dbReference type="ARBA" id="ARBA00037930"/>
    </source>
</evidence>
<comment type="similarity">
    <text evidence="11">Belongs to the AEBP2/jing C2H2-type zinc-finger family.</text>
</comment>
<feature type="region of interest" description="Disordered" evidence="13">
    <location>
        <begin position="1"/>
        <end position="56"/>
    </location>
</feature>
<dbReference type="OrthoDB" id="9984614at2759"/>
<feature type="compositionally biased region" description="Basic and acidic residues" evidence="13">
    <location>
        <begin position="1"/>
        <end position="19"/>
    </location>
</feature>
<keyword evidence="6" id="KW-0862">Zinc</keyword>
<dbReference type="InterPro" id="IPR036236">
    <property type="entry name" value="Znf_C2H2_sf"/>
</dbReference>
<feature type="region of interest" description="Disordered" evidence="13">
    <location>
        <begin position="282"/>
        <end position="307"/>
    </location>
</feature>
<dbReference type="SMART" id="SM00355">
    <property type="entry name" value="ZnF_C2H2"/>
    <property type="match status" value="3"/>
</dbReference>
<keyword evidence="10" id="KW-0539">Nucleus</keyword>
<dbReference type="GO" id="GO:0006325">
    <property type="term" value="P:chromatin organization"/>
    <property type="evidence" value="ECO:0007669"/>
    <property type="project" value="UniProtKB-KW"/>
</dbReference>